<dbReference type="GeneID" id="95763472"/>
<comment type="caution">
    <text evidence="3">The sequence shown here is derived from an EMBL/GenBank/DDBJ whole genome shotgun (WGS) entry which is preliminary data.</text>
</comment>
<reference evidence="3" key="1">
    <citation type="submission" date="2022-12" db="EMBL/GenBank/DDBJ databases">
        <title>Reference genome sequencing for broad-spectrum identification of bacterial and archaeal isolates by mass spectrometry.</title>
        <authorList>
            <person name="Sekiguchi Y."/>
            <person name="Tourlousse D.M."/>
        </authorList>
    </citation>
    <scope>NUCLEOTIDE SEQUENCE</scope>
    <source>
        <strain evidence="3">301</strain>
    </source>
</reference>
<dbReference type="Proteomes" id="UP001245370">
    <property type="component" value="Unassembled WGS sequence"/>
</dbReference>
<reference evidence="4 6" key="2">
    <citation type="submission" date="2023-07" db="EMBL/GenBank/DDBJ databases">
        <title>Genomic Encyclopedia of Type Strains, Phase IV (KMG-IV): sequencing the most valuable type-strain genomes for metagenomic binning, comparative biology and taxonomic classification.</title>
        <authorList>
            <person name="Goeker M."/>
        </authorList>
    </citation>
    <scope>NUCLEOTIDE SEQUENCE [LARGE SCALE GENOMIC DNA]</scope>
    <source>
        <strain evidence="4 6">DSM 338</strain>
    </source>
</reference>
<dbReference type="AlphaFoldDB" id="A0A9W6CPP4"/>
<dbReference type="InterPro" id="IPR000160">
    <property type="entry name" value="GGDEF_dom"/>
</dbReference>
<dbReference type="InterPro" id="IPR029787">
    <property type="entry name" value="Nucleotide_cyclase"/>
</dbReference>
<dbReference type="CDD" id="cd01949">
    <property type="entry name" value="GGDEF"/>
    <property type="match status" value="1"/>
</dbReference>
<dbReference type="PANTHER" id="PTHR44757:SF2">
    <property type="entry name" value="BIOFILM ARCHITECTURE MAINTENANCE PROTEIN MBAA"/>
    <property type="match status" value="1"/>
</dbReference>
<dbReference type="CDD" id="cd01948">
    <property type="entry name" value="EAL"/>
    <property type="match status" value="1"/>
</dbReference>
<protein>
    <submittedName>
        <fullName evidence="4">Diguanylate cyclase (GGDEF)-like protein</fullName>
    </submittedName>
</protein>
<dbReference type="SMART" id="SM00267">
    <property type="entry name" value="GGDEF"/>
    <property type="match status" value="1"/>
</dbReference>
<gene>
    <name evidence="4" type="ORF">GGQ86_002773</name>
    <name evidence="3" type="ORF">XFLAVUS301_26910</name>
</gene>
<organism evidence="3 5">
    <name type="scientific">Xanthobacter flavus</name>
    <dbReference type="NCBI Taxonomy" id="281"/>
    <lineage>
        <taxon>Bacteria</taxon>
        <taxon>Pseudomonadati</taxon>
        <taxon>Pseudomonadota</taxon>
        <taxon>Alphaproteobacteria</taxon>
        <taxon>Hyphomicrobiales</taxon>
        <taxon>Xanthobacteraceae</taxon>
        <taxon>Xanthobacter</taxon>
    </lineage>
</organism>
<dbReference type="Pfam" id="PF00563">
    <property type="entry name" value="EAL"/>
    <property type="match status" value="1"/>
</dbReference>
<dbReference type="EMBL" id="BSDO01000003">
    <property type="protein sequence ID" value="GLI23017.1"/>
    <property type="molecule type" value="Genomic_DNA"/>
</dbReference>
<dbReference type="Pfam" id="PF00990">
    <property type="entry name" value="GGDEF"/>
    <property type="match status" value="1"/>
</dbReference>
<dbReference type="PROSITE" id="PS50887">
    <property type="entry name" value="GGDEF"/>
    <property type="match status" value="1"/>
</dbReference>
<evidence type="ECO:0000313" key="6">
    <source>
        <dbReference type="Proteomes" id="UP001245370"/>
    </source>
</evidence>
<evidence type="ECO:0000259" key="2">
    <source>
        <dbReference type="PROSITE" id="PS50887"/>
    </source>
</evidence>
<dbReference type="NCBIfam" id="TIGR00254">
    <property type="entry name" value="GGDEF"/>
    <property type="match status" value="1"/>
</dbReference>
<feature type="domain" description="GGDEF" evidence="2">
    <location>
        <begin position="99"/>
        <end position="233"/>
    </location>
</feature>
<evidence type="ECO:0000313" key="4">
    <source>
        <dbReference type="EMBL" id="MDR6334297.1"/>
    </source>
</evidence>
<evidence type="ECO:0000313" key="3">
    <source>
        <dbReference type="EMBL" id="GLI23017.1"/>
    </source>
</evidence>
<dbReference type="EMBL" id="JAVDPY010000004">
    <property type="protein sequence ID" value="MDR6334297.1"/>
    <property type="molecule type" value="Genomic_DNA"/>
</dbReference>
<dbReference type="SMART" id="SM00052">
    <property type="entry name" value="EAL"/>
    <property type="match status" value="1"/>
</dbReference>
<accession>A0A9W6CPP4</accession>
<dbReference type="Gene3D" id="3.30.70.270">
    <property type="match status" value="1"/>
</dbReference>
<dbReference type="InterPro" id="IPR035919">
    <property type="entry name" value="EAL_sf"/>
</dbReference>
<dbReference type="InterPro" id="IPR052155">
    <property type="entry name" value="Biofilm_reg_signaling"/>
</dbReference>
<sequence length="493" mass="54465">MFLAVLQADLIHPVFFMGEAHEAWHLDELFAAWIVATGALIAILIVREGQLRKLIIQQRETQKLVDDASAFDSLTGIANRLQFQSEFGRELKEAWHKGTRLALLVVDVDLLRSVNEAHGHGAGDDLLRQLAARLVSVPHRGGMVARLGSGEFAILFPMGSDETEVLFRLASRILSRLREPFDSNGSRIDITASIGISKYPRDGSSATVLLQSAEKALRQAKALGKDCYALYDSDLDARGRERRSLESEFRHALEAGEIVAQYQPVVRLATGETVGFEALARWRHPKRGILGPAEFIPIAEDEGLIDALFTAMLRRVGEDLATWHMPLRVAVNLSPVQLVDPQLPQRILDLLAKMNIPPGQIELEITETGLLLDFETARGTLAVLKEAGVHVSLDDFGTGFSSLRHLNELPIDKIKIDRSFTRLIATEAQSCKIISSMLNLGRTLELTTVAEGVETREEADFLLSQRCDLGQGYLFARPLWPQEAFATARPSGA</sequence>
<dbReference type="InterPro" id="IPR001633">
    <property type="entry name" value="EAL_dom"/>
</dbReference>
<dbReference type="Gene3D" id="3.20.20.450">
    <property type="entry name" value="EAL domain"/>
    <property type="match status" value="1"/>
</dbReference>
<evidence type="ECO:0000313" key="5">
    <source>
        <dbReference type="Proteomes" id="UP001144397"/>
    </source>
</evidence>
<proteinExistence type="predicted"/>
<name>A0A9W6CPP4_XANFL</name>
<keyword evidence="6" id="KW-1185">Reference proteome</keyword>
<dbReference type="Proteomes" id="UP001144397">
    <property type="component" value="Unassembled WGS sequence"/>
</dbReference>
<dbReference type="InterPro" id="IPR043128">
    <property type="entry name" value="Rev_trsase/Diguanyl_cyclase"/>
</dbReference>
<dbReference type="RefSeq" id="WP_281807919.1">
    <property type="nucleotide sequence ID" value="NZ_BSDO01000003.1"/>
</dbReference>
<evidence type="ECO:0000259" key="1">
    <source>
        <dbReference type="PROSITE" id="PS50883"/>
    </source>
</evidence>
<dbReference type="PANTHER" id="PTHR44757">
    <property type="entry name" value="DIGUANYLATE CYCLASE DGCP"/>
    <property type="match status" value="1"/>
</dbReference>
<dbReference type="PROSITE" id="PS50883">
    <property type="entry name" value="EAL"/>
    <property type="match status" value="1"/>
</dbReference>
<feature type="domain" description="EAL" evidence="1">
    <location>
        <begin position="242"/>
        <end position="492"/>
    </location>
</feature>
<dbReference type="SUPFAM" id="SSF141868">
    <property type="entry name" value="EAL domain-like"/>
    <property type="match status" value="1"/>
</dbReference>
<dbReference type="SUPFAM" id="SSF55073">
    <property type="entry name" value="Nucleotide cyclase"/>
    <property type="match status" value="1"/>
</dbReference>